<sequence length="81" mass="8947">MVLTPVYKAPDELMANSVRDLLEQSGVPAIVHSFQLPAYDGLAMVMRPFWGEVLVDETDLERAKEIVDGFLSSPAGEDRPD</sequence>
<evidence type="ECO:0000259" key="1">
    <source>
        <dbReference type="Pfam" id="PF09413"/>
    </source>
</evidence>
<feature type="domain" description="DUF2007" evidence="1">
    <location>
        <begin position="6"/>
        <end position="67"/>
    </location>
</feature>
<name>A0A7C4GGV1_UNCW3</name>
<dbReference type="InterPro" id="IPR018551">
    <property type="entry name" value="DUF2007"/>
</dbReference>
<gene>
    <name evidence="2" type="ORF">ENS41_05830</name>
</gene>
<organism evidence="2">
    <name type="scientific">candidate division WOR-3 bacterium</name>
    <dbReference type="NCBI Taxonomy" id="2052148"/>
    <lineage>
        <taxon>Bacteria</taxon>
        <taxon>Bacteria division WOR-3</taxon>
    </lineage>
</organism>
<evidence type="ECO:0000313" key="2">
    <source>
        <dbReference type="EMBL" id="HGK28458.1"/>
    </source>
</evidence>
<dbReference type="AlphaFoldDB" id="A0A7C4GGV1"/>
<comment type="caution">
    <text evidence="2">The sequence shown here is derived from an EMBL/GenBank/DDBJ whole genome shotgun (WGS) entry which is preliminary data.</text>
</comment>
<protein>
    <submittedName>
        <fullName evidence="2">DUF2007 domain-containing protein</fullName>
    </submittedName>
</protein>
<dbReference type="Pfam" id="PF09413">
    <property type="entry name" value="DUF2007"/>
    <property type="match status" value="1"/>
</dbReference>
<proteinExistence type="predicted"/>
<accession>A0A7C4GGV1</accession>
<dbReference type="EMBL" id="DSUT01000121">
    <property type="protein sequence ID" value="HGK28458.1"/>
    <property type="molecule type" value="Genomic_DNA"/>
</dbReference>
<reference evidence="2" key="1">
    <citation type="journal article" date="2020" name="mSystems">
        <title>Genome- and Community-Level Interaction Insights into Carbon Utilization and Element Cycling Functions of Hydrothermarchaeota in Hydrothermal Sediment.</title>
        <authorList>
            <person name="Zhou Z."/>
            <person name="Liu Y."/>
            <person name="Xu W."/>
            <person name="Pan J."/>
            <person name="Luo Z.H."/>
            <person name="Li M."/>
        </authorList>
    </citation>
    <scope>NUCLEOTIDE SEQUENCE [LARGE SCALE GENOMIC DNA]</scope>
    <source>
        <strain evidence="2">SpSt-488</strain>
    </source>
</reference>